<dbReference type="Pfam" id="PF00205">
    <property type="entry name" value="TPP_enzyme_M"/>
    <property type="match status" value="1"/>
</dbReference>
<dbReference type="GO" id="GO:0030976">
    <property type="term" value="F:thiamine pyrophosphate binding"/>
    <property type="evidence" value="ECO:0007669"/>
    <property type="project" value="InterPro"/>
</dbReference>
<dbReference type="InterPro" id="IPR029035">
    <property type="entry name" value="DHS-like_NAD/FAD-binding_dom"/>
</dbReference>
<dbReference type="Pfam" id="PF02776">
    <property type="entry name" value="TPP_enzyme_N"/>
    <property type="match status" value="1"/>
</dbReference>
<dbReference type="Pfam" id="PF02775">
    <property type="entry name" value="TPP_enzyme_C"/>
    <property type="match status" value="1"/>
</dbReference>
<accession>A0A2I7N8Y1</accession>
<gene>
    <name evidence="7" type="ORF">CUN60_11555</name>
</gene>
<dbReference type="Proteomes" id="UP000236655">
    <property type="component" value="Chromosome"/>
</dbReference>
<dbReference type="InterPro" id="IPR045229">
    <property type="entry name" value="TPP_enz"/>
</dbReference>
<dbReference type="GO" id="GO:0009099">
    <property type="term" value="P:L-valine biosynthetic process"/>
    <property type="evidence" value="ECO:0007669"/>
    <property type="project" value="TreeGrafter"/>
</dbReference>
<dbReference type="GO" id="GO:0009097">
    <property type="term" value="P:isoleucine biosynthetic process"/>
    <property type="evidence" value="ECO:0007669"/>
    <property type="project" value="TreeGrafter"/>
</dbReference>
<dbReference type="CDD" id="cd07035">
    <property type="entry name" value="TPP_PYR_POX_like"/>
    <property type="match status" value="1"/>
</dbReference>
<dbReference type="SUPFAM" id="SSF52518">
    <property type="entry name" value="Thiamin diphosphate-binding fold (THDP-binding)"/>
    <property type="match status" value="2"/>
</dbReference>
<dbReference type="GO" id="GO:0005948">
    <property type="term" value="C:acetolactate synthase complex"/>
    <property type="evidence" value="ECO:0007669"/>
    <property type="project" value="TreeGrafter"/>
</dbReference>
<evidence type="ECO:0000313" key="7">
    <source>
        <dbReference type="EMBL" id="AUR52901.1"/>
    </source>
</evidence>
<organism evidence="7 8">
    <name type="scientific">Aquella oligotrophica</name>
    <dbReference type="NCBI Taxonomy" id="2067065"/>
    <lineage>
        <taxon>Bacteria</taxon>
        <taxon>Pseudomonadati</taxon>
        <taxon>Pseudomonadota</taxon>
        <taxon>Betaproteobacteria</taxon>
        <taxon>Neisseriales</taxon>
        <taxon>Neisseriaceae</taxon>
        <taxon>Aquella</taxon>
    </lineage>
</organism>
<comment type="similarity">
    <text evidence="1 3">Belongs to the TPP enzyme family.</text>
</comment>
<dbReference type="AlphaFoldDB" id="A0A2I7N8Y1"/>
<name>A0A2I7N8Y1_9NEIS</name>
<evidence type="ECO:0000259" key="5">
    <source>
        <dbReference type="Pfam" id="PF02775"/>
    </source>
</evidence>
<dbReference type="OrthoDB" id="2254214at2"/>
<dbReference type="CDD" id="cd00568">
    <property type="entry name" value="TPP_enzymes"/>
    <property type="match status" value="1"/>
</dbReference>
<dbReference type="SUPFAM" id="SSF52467">
    <property type="entry name" value="DHS-like NAD/FAD-binding domain"/>
    <property type="match status" value="1"/>
</dbReference>
<dbReference type="PANTHER" id="PTHR18968">
    <property type="entry name" value="THIAMINE PYROPHOSPHATE ENZYMES"/>
    <property type="match status" value="1"/>
</dbReference>
<dbReference type="GO" id="GO:0000287">
    <property type="term" value="F:magnesium ion binding"/>
    <property type="evidence" value="ECO:0007669"/>
    <property type="project" value="InterPro"/>
</dbReference>
<evidence type="ECO:0000256" key="2">
    <source>
        <dbReference type="ARBA" id="ARBA00023052"/>
    </source>
</evidence>
<dbReference type="PANTHER" id="PTHR18968:SF13">
    <property type="entry name" value="ACETOLACTATE SYNTHASE CATALYTIC SUBUNIT, MITOCHONDRIAL"/>
    <property type="match status" value="1"/>
</dbReference>
<sequence>MKVKRYVIEALKAEGIKHVFMVPGGELDPIVFDMVEEGSIQPICSAIEGGAAFMADGYSRSSNKFGVCAAIGGPGILNMATAIATAAADHSPMLVISGDVPLDEEGKGFIQDSSSLGLNTSAVMAPLMSGQVEAHSANQVPFGLKNLMNKMLTPSTRGPVHLSMTLDVQDSDIADETSYKPVSESMLHPKYLNEEAFEEAFSALANGKKVVIYAGSEVRKSSSWELLTQFAEKYSIPVATTISAKGVISEEHELSLGIIGWVIHPYANKVVMEDDIDVMLCLGVQLNSAETMAGSKEFKAKTTIVSYTNFHNVFQNIDYEYEVLGDSYSFLKHALAVNDERSAKLLAGKQFREEWLATAKAGCNNVNAYDIENTANVDKPIHPARLVKALRNVLPQDTVMAIDSGAHMMFAFHYWTVTDPTQVITALDYMGSMGWAWGAIIGSKVALQNRPHVLFTGDACTLMHGMEIKTAVEYDIPVIFVISNNRAYGNPKLRAMKFSQKVNDFMNIPAFDFAALGRSLGAEGFTVTDPADLEATIDKAYKLNKPVVIDVIVDNVPTPTKVYDKYFAASFFHGGKL</sequence>
<proteinExistence type="inferred from homology"/>
<dbReference type="InterPro" id="IPR011766">
    <property type="entry name" value="TPP_enzyme_TPP-bd"/>
</dbReference>
<reference evidence="8" key="1">
    <citation type="submission" date="2017-11" db="EMBL/GenBank/DDBJ databases">
        <authorList>
            <person name="Chan K.G."/>
            <person name="Lee L.S."/>
        </authorList>
    </citation>
    <scope>NUCLEOTIDE SEQUENCE [LARGE SCALE GENOMIC DNA]</scope>
    <source>
        <strain evidence="8">DSM 100970</strain>
    </source>
</reference>
<protein>
    <recommendedName>
        <fullName evidence="9">Thiamine pyrophosphate-binding protein</fullName>
    </recommendedName>
</protein>
<keyword evidence="8" id="KW-1185">Reference proteome</keyword>
<evidence type="ECO:0000256" key="3">
    <source>
        <dbReference type="RuleBase" id="RU362132"/>
    </source>
</evidence>
<evidence type="ECO:0000313" key="8">
    <source>
        <dbReference type="Proteomes" id="UP000236655"/>
    </source>
</evidence>
<dbReference type="GO" id="GO:0050660">
    <property type="term" value="F:flavin adenine dinucleotide binding"/>
    <property type="evidence" value="ECO:0007669"/>
    <property type="project" value="TreeGrafter"/>
</dbReference>
<dbReference type="GO" id="GO:0003984">
    <property type="term" value="F:acetolactate synthase activity"/>
    <property type="evidence" value="ECO:0007669"/>
    <property type="project" value="TreeGrafter"/>
</dbReference>
<dbReference type="InterPro" id="IPR029061">
    <property type="entry name" value="THDP-binding"/>
</dbReference>
<feature type="domain" description="Thiamine pyrophosphate enzyme TPP-binding" evidence="5">
    <location>
        <begin position="403"/>
        <end position="551"/>
    </location>
</feature>
<dbReference type="Gene3D" id="3.40.50.970">
    <property type="match status" value="2"/>
</dbReference>
<feature type="domain" description="Thiamine pyrophosphate enzyme N-terminal TPP-binding" evidence="6">
    <location>
        <begin position="1"/>
        <end position="112"/>
    </location>
</feature>
<evidence type="ECO:0000256" key="1">
    <source>
        <dbReference type="ARBA" id="ARBA00007812"/>
    </source>
</evidence>
<evidence type="ECO:0000259" key="6">
    <source>
        <dbReference type="Pfam" id="PF02776"/>
    </source>
</evidence>
<dbReference type="EMBL" id="CP024847">
    <property type="protein sequence ID" value="AUR52901.1"/>
    <property type="molecule type" value="Genomic_DNA"/>
</dbReference>
<dbReference type="InterPro" id="IPR012001">
    <property type="entry name" value="Thiamin_PyroP_enz_TPP-bd_dom"/>
</dbReference>
<dbReference type="RefSeq" id="WP_102952188.1">
    <property type="nucleotide sequence ID" value="NZ_CP024847.1"/>
</dbReference>
<dbReference type="InterPro" id="IPR012000">
    <property type="entry name" value="Thiamin_PyroP_enz_cen_dom"/>
</dbReference>
<evidence type="ECO:0000259" key="4">
    <source>
        <dbReference type="Pfam" id="PF00205"/>
    </source>
</evidence>
<feature type="domain" description="Thiamine pyrophosphate enzyme central" evidence="4">
    <location>
        <begin position="198"/>
        <end position="332"/>
    </location>
</feature>
<keyword evidence="2 3" id="KW-0786">Thiamine pyrophosphate</keyword>
<evidence type="ECO:0008006" key="9">
    <source>
        <dbReference type="Google" id="ProtNLM"/>
    </source>
</evidence>
<dbReference type="KEGG" id="nba:CUN60_11555"/>
<dbReference type="Gene3D" id="3.40.50.1220">
    <property type="entry name" value="TPP-binding domain"/>
    <property type="match status" value="1"/>
</dbReference>